<evidence type="ECO:0000313" key="2">
    <source>
        <dbReference type="Proteomes" id="UP000050786"/>
    </source>
</evidence>
<dbReference type="Gene3D" id="3.20.20.140">
    <property type="entry name" value="Metal-dependent hydrolases"/>
    <property type="match status" value="1"/>
</dbReference>
<dbReference type="InterPro" id="IPR008257">
    <property type="entry name" value="Pept_M19"/>
</dbReference>
<dbReference type="InterPro" id="IPR006311">
    <property type="entry name" value="TAT_signal"/>
</dbReference>
<dbReference type="EMBL" id="CYPS01000011">
    <property type="protein sequence ID" value="CUH42049.1"/>
    <property type="molecule type" value="Genomic_DNA"/>
</dbReference>
<organism evidence="1 2">
    <name type="scientific">Ruegeria atlantica</name>
    <dbReference type="NCBI Taxonomy" id="81569"/>
    <lineage>
        <taxon>Bacteria</taxon>
        <taxon>Pseudomonadati</taxon>
        <taxon>Pseudomonadota</taxon>
        <taxon>Alphaproteobacteria</taxon>
        <taxon>Rhodobacterales</taxon>
        <taxon>Roseobacteraceae</taxon>
        <taxon>Ruegeria</taxon>
    </lineage>
</organism>
<dbReference type="RefSeq" id="WP_058272166.1">
    <property type="nucleotide sequence ID" value="NZ_CYPS01000011.1"/>
</dbReference>
<dbReference type="GO" id="GO:0070573">
    <property type="term" value="F:metallodipeptidase activity"/>
    <property type="evidence" value="ECO:0007669"/>
    <property type="project" value="InterPro"/>
</dbReference>
<dbReference type="PROSITE" id="PS51318">
    <property type="entry name" value="TAT"/>
    <property type="match status" value="1"/>
</dbReference>
<keyword evidence="1" id="KW-0378">Hydrolase</keyword>
<sequence length="413" mass="45441">MSNKNKFSRREMMAMAAQSAAALPLLGTPVLARELDEYGGFSGNKNFKYISAPATVYDFGLTPEQEDHAKELHESLIIFDGLSECTFYPEFIANMKRGGGTSGNFSIGISDMLRWTPDTVFKPQEWWSWEALNRDLDALYRMMHLFRDDAMMTLNHADILEAKKTGKVGFMPGTQNTKFLDDAVNRLDEMHRKGLRIIQITYNATNAVGAGSAEAPENRFGLSRLGHMVVERMNEVGLLVDTGHSSPETQMRAAEVSTKPIVISHAGMLSKVNQTRATTDEAIRAVADKGGVMGVISTPTAIAGSDKCTVEDMLDNVDHAVNIAGIDGVGFGSDFIIPATFEQILSAPEWDEEVVANIGEFEVWPWSDGHVGWENNSAYPNMTRGLIQRGYSDEDIAKIMGGNFLRVIKDTIG</sequence>
<dbReference type="PANTHER" id="PTHR10443">
    <property type="entry name" value="MICROSOMAL DIPEPTIDASE"/>
    <property type="match status" value="1"/>
</dbReference>
<dbReference type="AlphaFoldDB" id="A0A0P1E1V5"/>
<dbReference type="SUPFAM" id="SSF51556">
    <property type="entry name" value="Metallo-dependent hydrolases"/>
    <property type="match status" value="1"/>
</dbReference>
<gene>
    <name evidence="1" type="ORF">RUM4293_00934</name>
</gene>
<dbReference type="GO" id="GO:0006508">
    <property type="term" value="P:proteolysis"/>
    <property type="evidence" value="ECO:0007669"/>
    <property type="project" value="InterPro"/>
</dbReference>
<evidence type="ECO:0000313" key="1">
    <source>
        <dbReference type="EMBL" id="CUH42049.1"/>
    </source>
</evidence>
<proteinExistence type="predicted"/>
<dbReference type="PANTHER" id="PTHR10443:SF12">
    <property type="entry name" value="DIPEPTIDASE"/>
    <property type="match status" value="1"/>
</dbReference>
<dbReference type="Proteomes" id="UP000050786">
    <property type="component" value="Unassembled WGS sequence"/>
</dbReference>
<dbReference type="InterPro" id="IPR032466">
    <property type="entry name" value="Metal_Hydrolase"/>
</dbReference>
<accession>A0A0P1E1V5</accession>
<keyword evidence="2" id="KW-1185">Reference proteome</keyword>
<name>A0A0P1E1V5_9RHOB</name>
<dbReference type="PROSITE" id="PS51365">
    <property type="entry name" value="RENAL_DIPEPTIDASE_2"/>
    <property type="match status" value="1"/>
</dbReference>
<dbReference type="Pfam" id="PF01244">
    <property type="entry name" value="Peptidase_M19"/>
    <property type="match status" value="1"/>
</dbReference>
<protein>
    <submittedName>
        <fullName evidence="1">Putative metal-dependent hydrolase of the TIM-barrel fold protein</fullName>
    </submittedName>
</protein>
<reference evidence="2" key="1">
    <citation type="submission" date="2015-09" db="EMBL/GenBank/DDBJ databases">
        <authorList>
            <person name="Rodrigo-Torres L."/>
            <person name="Arahal D.R."/>
        </authorList>
    </citation>
    <scope>NUCLEOTIDE SEQUENCE [LARGE SCALE GENOMIC DNA]</scope>
    <source>
        <strain evidence="2">CECT 4293</strain>
    </source>
</reference>